<feature type="transmembrane region" description="Helical" evidence="6">
    <location>
        <begin position="165"/>
        <end position="183"/>
    </location>
</feature>
<evidence type="ECO:0000256" key="3">
    <source>
        <dbReference type="ARBA" id="ARBA00022553"/>
    </source>
</evidence>
<dbReference type="PANTHER" id="PTHR45339">
    <property type="entry name" value="HYBRID SIGNAL TRANSDUCTION HISTIDINE KINASE J"/>
    <property type="match status" value="1"/>
</dbReference>
<dbReference type="InterPro" id="IPR003594">
    <property type="entry name" value="HATPase_dom"/>
</dbReference>
<dbReference type="PANTHER" id="PTHR45339:SF1">
    <property type="entry name" value="HYBRID SIGNAL TRANSDUCTION HISTIDINE KINASE J"/>
    <property type="match status" value="1"/>
</dbReference>
<keyword evidence="3 5" id="KW-0597">Phosphoprotein</keyword>
<feature type="domain" description="Histidine kinase" evidence="7">
    <location>
        <begin position="213"/>
        <end position="435"/>
    </location>
</feature>
<feature type="transmembrane region" description="Helical" evidence="6">
    <location>
        <begin position="83"/>
        <end position="107"/>
    </location>
</feature>
<evidence type="ECO:0000256" key="2">
    <source>
        <dbReference type="ARBA" id="ARBA00012438"/>
    </source>
</evidence>
<dbReference type="AlphaFoldDB" id="A0A2D1U7R5"/>
<dbReference type="CDD" id="cd00082">
    <property type="entry name" value="HisKA"/>
    <property type="match status" value="1"/>
</dbReference>
<dbReference type="KEGG" id="pgs:CPT03_14630"/>
<dbReference type="InterPro" id="IPR001789">
    <property type="entry name" value="Sig_transdc_resp-reg_receiver"/>
</dbReference>
<keyword evidence="6" id="KW-1133">Transmembrane helix</keyword>
<dbReference type="OrthoDB" id="9811889at2"/>
<dbReference type="SUPFAM" id="SSF52172">
    <property type="entry name" value="CheY-like"/>
    <property type="match status" value="1"/>
</dbReference>
<dbReference type="InterPro" id="IPR005467">
    <property type="entry name" value="His_kinase_dom"/>
</dbReference>
<keyword evidence="10" id="KW-1185">Reference proteome</keyword>
<keyword evidence="6" id="KW-0472">Membrane</keyword>
<dbReference type="Pfam" id="PF02518">
    <property type="entry name" value="HATPase_c"/>
    <property type="match status" value="1"/>
</dbReference>
<feature type="domain" description="Response regulatory" evidence="8">
    <location>
        <begin position="457"/>
        <end position="575"/>
    </location>
</feature>
<dbReference type="PROSITE" id="PS50109">
    <property type="entry name" value="HIS_KIN"/>
    <property type="match status" value="1"/>
</dbReference>
<dbReference type="CDD" id="cd17546">
    <property type="entry name" value="REC_hyHK_CKI1_RcsC-like"/>
    <property type="match status" value="1"/>
</dbReference>
<dbReference type="InterPro" id="IPR003661">
    <property type="entry name" value="HisK_dim/P_dom"/>
</dbReference>
<dbReference type="SMART" id="SM00388">
    <property type="entry name" value="HisKA"/>
    <property type="match status" value="1"/>
</dbReference>
<comment type="catalytic activity">
    <reaction evidence="1">
        <text>ATP + protein L-histidine = ADP + protein N-phospho-L-histidine.</text>
        <dbReference type="EC" id="2.7.13.3"/>
    </reaction>
</comment>
<evidence type="ECO:0000259" key="8">
    <source>
        <dbReference type="PROSITE" id="PS50110"/>
    </source>
</evidence>
<dbReference type="SUPFAM" id="SSF55874">
    <property type="entry name" value="ATPase domain of HSP90 chaperone/DNA topoisomerase II/histidine kinase"/>
    <property type="match status" value="1"/>
</dbReference>
<dbReference type="CDD" id="cd16922">
    <property type="entry name" value="HATPase_EvgS-ArcB-TorS-like"/>
    <property type="match status" value="1"/>
</dbReference>
<reference evidence="9 10" key="1">
    <citation type="submission" date="2017-10" db="EMBL/GenBank/DDBJ databases">
        <title>Whole genome of Pedobacter ginsengisoli T01R-27 isolated from tomato rhizosphere.</title>
        <authorList>
            <person name="Weon H.-Y."/>
            <person name="Lee S.A."/>
            <person name="Sang M.K."/>
            <person name="Song J."/>
        </authorList>
    </citation>
    <scope>NUCLEOTIDE SEQUENCE [LARGE SCALE GENOMIC DNA]</scope>
    <source>
        <strain evidence="9 10">T01R-27</strain>
    </source>
</reference>
<dbReference type="FunFam" id="3.30.565.10:FF:000010">
    <property type="entry name" value="Sensor histidine kinase RcsC"/>
    <property type="match status" value="1"/>
</dbReference>
<sequence>MNDLSAFNWSLKRTLANVSDPIERAKVTVFFIVFLLNFPKIGLSVTDHLISHSYNKLIDDSVSLLITLLVLKLLLYRPETVKALIHIALIAITIFIIRDLLFHTVSIPIMQDIFMAMTFSFYGLGRRWGIAYCSIFTIGMCFALTHRGNDIMVLSSQYDNHTISIFVIGINFVAIAASHYYFYSVLYGTLNEKRVLNEELQLTVKSKTDFLSTMSHELRTPLNSVIGMSNVLLSDNPNKEQKENLDVLKFSAESLLSLINNILDFNKIDSGKIELESIPFDISTLIKNACAGFGAKAGEKRLNYHVQIDKQIGKQQVIGDPTRLVQIIFNLVSNAIKFTQKGMVEVRAIIRRKNQDGIVIRFSVKDTGIGISPEKQKIIFEPFLQASKSITRNFGGTGLGLSIVKHLLEQMGSKIVIDSEVGKGTRFYFDIKYATAELEVHLADTTEEKEVDIDQLKILLAEDNAMNILFMKKLLSTWNTQVEIAENGEEAVRLATENDFNVILMDLNMPVMDGYAATKMIRKIADPNKSNVHIIALTASASDEVREKIEECKMDDYLSKPFQPDELRGKLQIVQERITKFDTF</sequence>
<dbReference type="Pfam" id="PF00072">
    <property type="entry name" value="Response_reg"/>
    <property type="match status" value="1"/>
</dbReference>
<evidence type="ECO:0000313" key="9">
    <source>
        <dbReference type="EMBL" id="ATP57620.1"/>
    </source>
</evidence>
<dbReference type="GO" id="GO:0000155">
    <property type="term" value="F:phosphorelay sensor kinase activity"/>
    <property type="evidence" value="ECO:0007669"/>
    <property type="project" value="InterPro"/>
</dbReference>
<gene>
    <name evidence="9" type="ORF">CPT03_14630</name>
</gene>
<feature type="transmembrane region" description="Helical" evidence="6">
    <location>
        <begin position="57"/>
        <end position="77"/>
    </location>
</feature>
<dbReference type="PRINTS" id="PR00344">
    <property type="entry name" value="BCTRLSENSOR"/>
</dbReference>
<evidence type="ECO:0000256" key="4">
    <source>
        <dbReference type="ARBA" id="ARBA00023012"/>
    </source>
</evidence>
<dbReference type="Gene3D" id="3.40.50.2300">
    <property type="match status" value="1"/>
</dbReference>
<protein>
    <recommendedName>
        <fullName evidence="2">histidine kinase</fullName>
        <ecNumber evidence="2">2.7.13.3</ecNumber>
    </recommendedName>
</protein>
<evidence type="ECO:0000256" key="1">
    <source>
        <dbReference type="ARBA" id="ARBA00000085"/>
    </source>
</evidence>
<evidence type="ECO:0000256" key="6">
    <source>
        <dbReference type="SAM" id="Phobius"/>
    </source>
</evidence>
<dbReference type="EMBL" id="CP024091">
    <property type="protein sequence ID" value="ATP57620.1"/>
    <property type="molecule type" value="Genomic_DNA"/>
</dbReference>
<feature type="transmembrane region" description="Helical" evidence="6">
    <location>
        <begin position="128"/>
        <end position="145"/>
    </location>
</feature>
<dbReference type="InterPro" id="IPR036097">
    <property type="entry name" value="HisK_dim/P_sf"/>
</dbReference>
<dbReference type="Gene3D" id="1.10.287.130">
    <property type="match status" value="1"/>
</dbReference>
<evidence type="ECO:0000256" key="5">
    <source>
        <dbReference type="PROSITE-ProRule" id="PRU00169"/>
    </source>
</evidence>
<dbReference type="InterPro" id="IPR011006">
    <property type="entry name" value="CheY-like_superfamily"/>
</dbReference>
<evidence type="ECO:0000259" key="7">
    <source>
        <dbReference type="PROSITE" id="PS50109"/>
    </source>
</evidence>
<dbReference type="InterPro" id="IPR036890">
    <property type="entry name" value="HATPase_C_sf"/>
</dbReference>
<dbReference type="PROSITE" id="PS50110">
    <property type="entry name" value="RESPONSE_REGULATORY"/>
    <property type="match status" value="1"/>
</dbReference>
<dbReference type="Gene3D" id="3.30.565.10">
    <property type="entry name" value="Histidine kinase-like ATPase, C-terminal domain"/>
    <property type="match status" value="1"/>
</dbReference>
<dbReference type="SUPFAM" id="SSF47384">
    <property type="entry name" value="Homodimeric domain of signal transducing histidine kinase"/>
    <property type="match status" value="1"/>
</dbReference>
<organism evidence="9 10">
    <name type="scientific">Pedobacter ginsengisoli</name>
    <dbReference type="NCBI Taxonomy" id="363852"/>
    <lineage>
        <taxon>Bacteria</taxon>
        <taxon>Pseudomonadati</taxon>
        <taxon>Bacteroidota</taxon>
        <taxon>Sphingobacteriia</taxon>
        <taxon>Sphingobacteriales</taxon>
        <taxon>Sphingobacteriaceae</taxon>
        <taxon>Pedobacter</taxon>
    </lineage>
</organism>
<dbReference type="RefSeq" id="WP_099439540.1">
    <property type="nucleotide sequence ID" value="NZ_CP024091.1"/>
</dbReference>
<feature type="modified residue" description="4-aspartylphosphate" evidence="5">
    <location>
        <position position="506"/>
    </location>
</feature>
<dbReference type="Pfam" id="PF00512">
    <property type="entry name" value="HisKA"/>
    <property type="match status" value="1"/>
</dbReference>
<keyword evidence="4" id="KW-0902">Two-component regulatory system</keyword>
<dbReference type="SMART" id="SM00387">
    <property type="entry name" value="HATPase_c"/>
    <property type="match status" value="1"/>
</dbReference>
<name>A0A2D1U7R5_9SPHI</name>
<accession>A0A2D1U7R5</accession>
<keyword evidence="6" id="KW-0812">Transmembrane</keyword>
<dbReference type="InterPro" id="IPR004358">
    <property type="entry name" value="Sig_transdc_His_kin-like_C"/>
</dbReference>
<dbReference type="EC" id="2.7.13.3" evidence="2"/>
<evidence type="ECO:0000313" key="10">
    <source>
        <dbReference type="Proteomes" id="UP000223749"/>
    </source>
</evidence>
<proteinExistence type="predicted"/>
<dbReference type="SMART" id="SM00448">
    <property type="entry name" value="REC"/>
    <property type="match status" value="1"/>
</dbReference>
<dbReference type="Proteomes" id="UP000223749">
    <property type="component" value="Chromosome"/>
</dbReference>